<name>A0A9W9AZJ8_9AGAR</name>
<dbReference type="GO" id="GO:0005789">
    <property type="term" value="C:endoplasmic reticulum membrane"/>
    <property type="evidence" value="ECO:0007669"/>
    <property type="project" value="UniProtKB-SubCell"/>
</dbReference>
<evidence type="ECO:0000313" key="13">
    <source>
        <dbReference type="EMBL" id="KAJ4493000.1"/>
    </source>
</evidence>
<evidence type="ECO:0000256" key="6">
    <source>
        <dbReference type="ARBA" id="ARBA00022824"/>
    </source>
</evidence>
<keyword evidence="2" id="KW-0813">Transport</keyword>
<keyword evidence="5" id="KW-0677">Repeat</keyword>
<dbReference type="PANTHER" id="PTHR23284">
    <property type="entry name" value="PROLACTIN REGULATORY ELEMENT BINDING PROTEIN"/>
    <property type="match status" value="1"/>
</dbReference>
<evidence type="ECO:0000256" key="11">
    <source>
        <dbReference type="PROSITE-ProRule" id="PRU00221"/>
    </source>
</evidence>
<reference evidence="13" key="2">
    <citation type="journal article" date="2023" name="Proc. Natl. Acad. Sci. U.S.A.">
        <title>A global phylogenomic analysis of the shiitake genus Lentinula.</title>
        <authorList>
            <person name="Sierra-Patev S."/>
            <person name="Min B."/>
            <person name="Naranjo-Ortiz M."/>
            <person name="Looney B."/>
            <person name="Konkel Z."/>
            <person name="Slot J.C."/>
            <person name="Sakamoto Y."/>
            <person name="Steenwyk J.L."/>
            <person name="Rokas A."/>
            <person name="Carro J."/>
            <person name="Camarero S."/>
            <person name="Ferreira P."/>
            <person name="Molpeceres G."/>
            <person name="Ruiz-Duenas F.J."/>
            <person name="Serrano A."/>
            <person name="Henrissat B."/>
            <person name="Drula E."/>
            <person name="Hughes K.W."/>
            <person name="Mata J.L."/>
            <person name="Ishikawa N.K."/>
            <person name="Vargas-Isla R."/>
            <person name="Ushijima S."/>
            <person name="Smith C.A."/>
            <person name="Donoghue J."/>
            <person name="Ahrendt S."/>
            <person name="Andreopoulos W."/>
            <person name="He G."/>
            <person name="LaButti K."/>
            <person name="Lipzen A."/>
            <person name="Ng V."/>
            <person name="Riley R."/>
            <person name="Sandor L."/>
            <person name="Barry K."/>
            <person name="Martinez A.T."/>
            <person name="Xiao Y."/>
            <person name="Gibbons J.G."/>
            <person name="Terashima K."/>
            <person name="Grigoriev I.V."/>
            <person name="Hibbett D."/>
        </authorList>
    </citation>
    <scope>NUCLEOTIDE SEQUENCE</scope>
    <source>
        <strain evidence="13">Sp2 HRB7682 ss15</strain>
    </source>
</reference>
<organism evidence="13 14">
    <name type="scientific">Lentinula lateritia</name>
    <dbReference type="NCBI Taxonomy" id="40482"/>
    <lineage>
        <taxon>Eukaryota</taxon>
        <taxon>Fungi</taxon>
        <taxon>Dikarya</taxon>
        <taxon>Basidiomycota</taxon>
        <taxon>Agaricomycotina</taxon>
        <taxon>Agaricomycetes</taxon>
        <taxon>Agaricomycetidae</taxon>
        <taxon>Agaricales</taxon>
        <taxon>Marasmiineae</taxon>
        <taxon>Omphalotaceae</taxon>
        <taxon>Lentinula</taxon>
    </lineage>
</organism>
<keyword evidence="9 12" id="KW-1133">Transmembrane helix</keyword>
<evidence type="ECO:0000256" key="8">
    <source>
        <dbReference type="ARBA" id="ARBA00022927"/>
    </source>
</evidence>
<protein>
    <submittedName>
        <fullName evidence="13">WD40 repeat-like protein</fullName>
    </submittedName>
</protein>
<keyword evidence="8" id="KW-0653">Protein transport</keyword>
<dbReference type="InterPro" id="IPR045260">
    <property type="entry name" value="Sec12-like"/>
</dbReference>
<dbReference type="InterPro" id="IPR015943">
    <property type="entry name" value="WD40/YVTN_repeat-like_dom_sf"/>
</dbReference>
<dbReference type="GO" id="GO:0015031">
    <property type="term" value="P:protein transport"/>
    <property type="evidence" value="ECO:0007669"/>
    <property type="project" value="UniProtKB-KW"/>
</dbReference>
<dbReference type="PROSITE" id="PS50082">
    <property type="entry name" value="WD_REPEATS_2"/>
    <property type="match status" value="1"/>
</dbReference>
<dbReference type="GO" id="GO:0003400">
    <property type="term" value="P:regulation of COPII vesicle coating"/>
    <property type="evidence" value="ECO:0007669"/>
    <property type="project" value="TreeGrafter"/>
</dbReference>
<evidence type="ECO:0000256" key="9">
    <source>
        <dbReference type="ARBA" id="ARBA00022989"/>
    </source>
</evidence>
<keyword evidence="4 12" id="KW-0812">Transmembrane</keyword>
<dbReference type="PANTHER" id="PTHR23284:SF0">
    <property type="entry name" value="PROLACTIN REGULATORY ELEMENT-BINDING PROTEIN"/>
    <property type="match status" value="1"/>
</dbReference>
<dbReference type="GO" id="GO:0005085">
    <property type="term" value="F:guanyl-nucleotide exchange factor activity"/>
    <property type="evidence" value="ECO:0007669"/>
    <property type="project" value="InterPro"/>
</dbReference>
<evidence type="ECO:0000256" key="7">
    <source>
        <dbReference type="ARBA" id="ARBA00022892"/>
    </source>
</evidence>
<feature type="transmembrane region" description="Helical" evidence="12">
    <location>
        <begin position="371"/>
        <end position="390"/>
    </location>
</feature>
<comment type="caution">
    <text evidence="13">The sequence shown here is derived from an EMBL/GenBank/DDBJ whole genome shotgun (WGS) entry which is preliminary data.</text>
</comment>
<dbReference type="AlphaFoldDB" id="A0A9W9AZJ8"/>
<evidence type="ECO:0000256" key="5">
    <source>
        <dbReference type="ARBA" id="ARBA00022737"/>
    </source>
</evidence>
<sequence length="399" mass="42849">MRVAHTSHALPAFPVYSSAFLSQNELVVGGGGGATKSGIKNKLKLFKVAKDRSAEQLDEFELAIGEDAPMSMATDGTTVVCGVNSAPELLEKGENENCRVFKVDDGKLSFLRTQGTLSVKPDDLDYQKVTVLSPNGYLLAVAGPNDLSLLLYPSLMPATQSLKVDKEIYDATFTKSTLIVATTAELRVYTLPETKSASPSKPNKKGKQKVSTSLPSLVCERVIAIPSSLGGPSGSSFRAAKVHPTLGTILYTVANTIPNRSRGKSTARQAHVLKWNTENWSVEKTRKVGDRGITCFSVSPDGNLLGYGSSDLSVGLLDAATLNPVSTILKAHEFPPTTLAFNTDSSVLVSGSADNSIRVINLPDQVRGSNWGFFMLIILTLIVLLLAYTYQRYSNTLGW</sequence>
<reference evidence="13" key="1">
    <citation type="submission" date="2022-08" db="EMBL/GenBank/DDBJ databases">
        <authorList>
            <consortium name="DOE Joint Genome Institute"/>
            <person name="Min B."/>
            <person name="Riley R."/>
            <person name="Sierra-Patev S."/>
            <person name="Naranjo-Ortiz M."/>
            <person name="Looney B."/>
            <person name="Konkel Z."/>
            <person name="Slot J.C."/>
            <person name="Sakamoto Y."/>
            <person name="Steenwyk J.L."/>
            <person name="Rokas A."/>
            <person name="Carro J."/>
            <person name="Camarero S."/>
            <person name="Ferreira P."/>
            <person name="Molpeceres G."/>
            <person name="Ruiz-Duenas F.J."/>
            <person name="Serrano A."/>
            <person name="Henrissat B."/>
            <person name="Drula E."/>
            <person name="Hughes K.W."/>
            <person name="Mata J.L."/>
            <person name="Ishikawa N.K."/>
            <person name="Vargas-Isla R."/>
            <person name="Ushijima S."/>
            <person name="Smith C.A."/>
            <person name="Ahrendt S."/>
            <person name="Andreopoulos W."/>
            <person name="He G."/>
            <person name="Labutti K."/>
            <person name="Lipzen A."/>
            <person name="Ng V."/>
            <person name="Sandor L."/>
            <person name="Barry K."/>
            <person name="Martinez A.T."/>
            <person name="Xiao Y."/>
            <person name="Gibbons J.G."/>
            <person name="Terashima K."/>
            <person name="Hibbett D.S."/>
            <person name="Grigoriev I.V."/>
        </authorList>
    </citation>
    <scope>NUCLEOTIDE SEQUENCE</scope>
    <source>
        <strain evidence="13">Sp2 HRB7682 ss15</strain>
    </source>
</reference>
<dbReference type="GO" id="GO:0006888">
    <property type="term" value="P:endoplasmic reticulum to Golgi vesicle-mediated transport"/>
    <property type="evidence" value="ECO:0007669"/>
    <property type="project" value="TreeGrafter"/>
</dbReference>
<keyword evidence="6" id="KW-0256">Endoplasmic reticulum</keyword>
<dbReference type="PROSITE" id="PS50294">
    <property type="entry name" value="WD_REPEATS_REGION"/>
    <property type="match status" value="1"/>
</dbReference>
<evidence type="ECO:0000256" key="12">
    <source>
        <dbReference type="SAM" id="Phobius"/>
    </source>
</evidence>
<dbReference type="Gene3D" id="2.130.10.10">
    <property type="entry name" value="YVTN repeat-like/Quinoprotein amine dehydrogenase"/>
    <property type="match status" value="2"/>
</dbReference>
<gene>
    <name evidence="13" type="ORF">C8J55DRAFT_533818</name>
</gene>
<dbReference type="Proteomes" id="UP001150238">
    <property type="component" value="Unassembled WGS sequence"/>
</dbReference>
<dbReference type="SMART" id="SM00320">
    <property type="entry name" value="WD40"/>
    <property type="match status" value="2"/>
</dbReference>
<dbReference type="InterPro" id="IPR011047">
    <property type="entry name" value="Quinoprotein_ADH-like_sf"/>
</dbReference>
<dbReference type="Pfam" id="PF00400">
    <property type="entry name" value="WD40"/>
    <property type="match status" value="1"/>
</dbReference>
<feature type="repeat" description="WD" evidence="11">
    <location>
        <begin position="329"/>
        <end position="362"/>
    </location>
</feature>
<evidence type="ECO:0000256" key="2">
    <source>
        <dbReference type="ARBA" id="ARBA00022448"/>
    </source>
</evidence>
<dbReference type="InterPro" id="IPR001680">
    <property type="entry name" value="WD40_rpt"/>
</dbReference>
<accession>A0A9W9AZJ8</accession>
<dbReference type="EMBL" id="JANVFS010000004">
    <property type="protein sequence ID" value="KAJ4493000.1"/>
    <property type="molecule type" value="Genomic_DNA"/>
</dbReference>
<proteinExistence type="predicted"/>
<evidence type="ECO:0000256" key="4">
    <source>
        <dbReference type="ARBA" id="ARBA00022692"/>
    </source>
</evidence>
<comment type="subcellular location">
    <subcellularLocation>
        <location evidence="1">Endoplasmic reticulum membrane</location>
        <topology evidence="1">Single-pass type II membrane protein</topology>
    </subcellularLocation>
</comment>
<evidence type="ECO:0000256" key="3">
    <source>
        <dbReference type="ARBA" id="ARBA00022574"/>
    </source>
</evidence>
<keyword evidence="3 11" id="KW-0853">WD repeat</keyword>
<keyword evidence="10 12" id="KW-0472">Membrane</keyword>
<evidence type="ECO:0000313" key="14">
    <source>
        <dbReference type="Proteomes" id="UP001150238"/>
    </source>
</evidence>
<evidence type="ECO:0000256" key="10">
    <source>
        <dbReference type="ARBA" id="ARBA00023136"/>
    </source>
</evidence>
<evidence type="ECO:0000256" key="1">
    <source>
        <dbReference type="ARBA" id="ARBA00004648"/>
    </source>
</evidence>
<dbReference type="SUPFAM" id="SSF50998">
    <property type="entry name" value="Quinoprotein alcohol dehydrogenase-like"/>
    <property type="match status" value="1"/>
</dbReference>
<keyword evidence="7" id="KW-0931">ER-Golgi transport</keyword>